<accession>A0A4C1ZSU7</accession>
<sequence length="67" mass="7333">MPARHAGYLRYAARGPLLSSRSIFIGGEKKRVWKGIVDAAAPAWIDNELTCSRNDGAGDRGHLKLKI</sequence>
<organism evidence="1 2">
    <name type="scientific">Eumeta variegata</name>
    <name type="common">Bagworm moth</name>
    <name type="synonym">Eumeta japonica</name>
    <dbReference type="NCBI Taxonomy" id="151549"/>
    <lineage>
        <taxon>Eukaryota</taxon>
        <taxon>Metazoa</taxon>
        <taxon>Ecdysozoa</taxon>
        <taxon>Arthropoda</taxon>
        <taxon>Hexapoda</taxon>
        <taxon>Insecta</taxon>
        <taxon>Pterygota</taxon>
        <taxon>Neoptera</taxon>
        <taxon>Endopterygota</taxon>
        <taxon>Lepidoptera</taxon>
        <taxon>Glossata</taxon>
        <taxon>Ditrysia</taxon>
        <taxon>Tineoidea</taxon>
        <taxon>Psychidae</taxon>
        <taxon>Oiketicinae</taxon>
        <taxon>Eumeta</taxon>
    </lineage>
</organism>
<name>A0A4C1ZSU7_EUMVA</name>
<protein>
    <submittedName>
        <fullName evidence="1">Uncharacterized protein</fullName>
    </submittedName>
</protein>
<dbReference type="EMBL" id="BGZK01002138">
    <property type="protein sequence ID" value="GBP91060.1"/>
    <property type="molecule type" value="Genomic_DNA"/>
</dbReference>
<comment type="caution">
    <text evidence="1">The sequence shown here is derived from an EMBL/GenBank/DDBJ whole genome shotgun (WGS) entry which is preliminary data.</text>
</comment>
<evidence type="ECO:0000313" key="2">
    <source>
        <dbReference type="Proteomes" id="UP000299102"/>
    </source>
</evidence>
<keyword evidence="2" id="KW-1185">Reference proteome</keyword>
<proteinExistence type="predicted"/>
<evidence type="ECO:0000313" key="1">
    <source>
        <dbReference type="EMBL" id="GBP91060.1"/>
    </source>
</evidence>
<dbReference type="Proteomes" id="UP000299102">
    <property type="component" value="Unassembled WGS sequence"/>
</dbReference>
<dbReference type="AlphaFoldDB" id="A0A4C1ZSU7"/>
<reference evidence="1 2" key="1">
    <citation type="journal article" date="2019" name="Commun. Biol.">
        <title>The bagworm genome reveals a unique fibroin gene that provides high tensile strength.</title>
        <authorList>
            <person name="Kono N."/>
            <person name="Nakamura H."/>
            <person name="Ohtoshi R."/>
            <person name="Tomita M."/>
            <person name="Numata K."/>
            <person name="Arakawa K."/>
        </authorList>
    </citation>
    <scope>NUCLEOTIDE SEQUENCE [LARGE SCALE GENOMIC DNA]</scope>
</reference>
<gene>
    <name evidence="1" type="ORF">EVAR_62009_1</name>
</gene>